<sequence length="158" mass="17710">MAAFQQQMEALKEAKSQQCGDLTLLEDEKQLFDITTSQKRVICHFSHPDFRRCAIMTSHLREMAKHHFTTRFVEVNAEQTPFLAQRLKITVLPTVLCFLDGVVKDRLMGFEELGNSDNFATKHLEARLARSGVISLAQAVIPAGRGKSILGAVARPQD</sequence>
<dbReference type="Proteomes" id="UP000001357">
    <property type="component" value="Unassembled WGS sequence"/>
</dbReference>
<dbReference type="RefSeq" id="XP_001746882.1">
    <property type="nucleotide sequence ID" value="XM_001746830.1"/>
</dbReference>
<dbReference type="FunCoup" id="A9V2N6">
    <property type="interactions" value="1320"/>
</dbReference>
<dbReference type="eggNOG" id="KOG1672">
    <property type="taxonomic scope" value="Eukaryota"/>
</dbReference>
<dbReference type="OMA" id="KEFMNIT"/>
<evidence type="ECO:0000313" key="3">
    <source>
        <dbReference type="Proteomes" id="UP000001357"/>
    </source>
</evidence>
<feature type="domain" description="Thioredoxin" evidence="1">
    <location>
        <begin position="34"/>
        <end position="111"/>
    </location>
</feature>
<dbReference type="Gene3D" id="3.40.30.10">
    <property type="entry name" value="Glutaredoxin"/>
    <property type="match status" value="1"/>
</dbReference>
<feature type="non-terminal residue" evidence="2">
    <location>
        <position position="158"/>
    </location>
</feature>
<dbReference type="CDD" id="cd02989">
    <property type="entry name" value="Phd_like_TxnDC9"/>
    <property type="match status" value="1"/>
</dbReference>
<dbReference type="GeneID" id="5892071"/>
<keyword evidence="3" id="KW-1185">Reference proteome</keyword>
<organism evidence="2 3">
    <name type="scientific">Monosiga brevicollis</name>
    <name type="common">Choanoflagellate</name>
    <dbReference type="NCBI Taxonomy" id="81824"/>
    <lineage>
        <taxon>Eukaryota</taxon>
        <taxon>Choanoflagellata</taxon>
        <taxon>Craspedida</taxon>
        <taxon>Salpingoecidae</taxon>
        <taxon>Monosiga</taxon>
    </lineage>
</organism>
<dbReference type="GO" id="GO:0005737">
    <property type="term" value="C:cytoplasm"/>
    <property type="evidence" value="ECO:0000318"/>
    <property type="project" value="GO_Central"/>
</dbReference>
<dbReference type="AlphaFoldDB" id="A9V2N6"/>
<evidence type="ECO:0000313" key="2">
    <source>
        <dbReference type="EMBL" id="EDQ88289.1"/>
    </source>
</evidence>
<accession>A9V2N6</accession>
<name>A9V2N6_MONBE</name>
<dbReference type="InParanoid" id="A9V2N6"/>
<gene>
    <name evidence="2" type="ORF">MONBRDRAFT_32945</name>
</gene>
<protein>
    <recommendedName>
        <fullName evidence="1">Thioredoxin domain-containing protein</fullName>
    </recommendedName>
</protein>
<reference evidence="2 3" key="1">
    <citation type="journal article" date="2008" name="Nature">
        <title>The genome of the choanoflagellate Monosiga brevicollis and the origin of metazoans.</title>
        <authorList>
            <consortium name="JGI Sequencing"/>
            <person name="King N."/>
            <person name="Westbrook M.J."/>
            <person name="Young S.L."/>
            <person name="Kuo A."/>
            <person name="Abedin M."/>
            <person name="Chapman J."/>
            <person name="Fairclough S."/>
            <person name="Hellsten U."/>
            <person name="Isogai Y."/>
            <person name="Letunic I."/>
            <person name="Marr M."/>
            <person name="Pincus D."/>
            <person name="Putnam N."/>
            <person name="Rokas A."/>
            <person name="Wright K.J."/>
            <person name="Zuzow R."/>
            <person name="Dirks W."/>
            <person name="Good M."/>
            <person name="Goodstein D."/>
            <person name="Lemons D."/>
            <person name="Li W."/>
            <person name="Lyons J.B."/>
            <person name="Morris A."/>
            <person name="Nichols S."/>
            <person name="Richter D.J."/>
            <person name="Salamov A."/>
            <person name="Bork P."/>
            <person name="Lim W.A."/>
            <person name="Manning G."/>
            <person name="Miller W.T."/>
            <person name="McGinnis W."/>
            <person name="Shapiro H."/>
            <person name="Tjian R."/>
            <person name="Grigoriev I.V."/>
            <person name="Rokhsar D."/>
        </authorList>
    </citation>
    <scope>NUCLEOTIDE SEQUENCE [LARGE SCALE GENOMIC DNA]</scope>
    <source>
        <strain evidence="3">MX1 / ATCC 50154</strain>
    </source>
</reference>
<dbReference type="SUPFAM" id="SSF52833">
    <property type="entry name" value="Thioredoxin-like"/>
    <property type="match status" value="1"/>
</dbReference>
<dbReference type="InterPro" id="IPR036249">
    <property type="entry name" value="Thioredoxin-like_sf"/>
</dbReference>
<dbReference type="EMBL" id="CH991555">
    <property type="protein sequence ID" value="EDQ88289.1"/>
    <property type="molecule type" value="Genomic_DNA"/>
</dbReference>
<proteinExistence type="predicted"/>
<dbReference type="KEGG" id="mbr:MONBRDRAFT_32945"/>
<dbReference type="PANTHER" id="PTHR21148">
    <property type="entry name" value="THIOREDOXIN DOMAIN-CONTAINING PROTEIN 9"/>
    <property type="match status" value="1"/>
</dbReference>
<dbReference type="InterPro" id="IPR013766">
    <property type="entry name" value="Thioredoxin_domain"/>
</dbReference>
<dbReference type="Pfam" id="PF00085">
    <property type="entry name" value="Thioredoxin"/>
    <property type="match status" value="1"/>
</dbReference>
<evidence type="ECO:0000259" key="1">
    <source>
        <dbReference type="Pfam" id="PF00085"/>
    </source>
</evidence>
<dbReference type="STRING" id="81824.A9V2N6"/>